<dbReference type="GO" id="GO:0005524">
    <property type="term" value="F:ATP binding"/>
    <property type="evidence" value="ECO:0007669"/>
    <property type="project" value="UniProtKB-KW"/>
</dbReference>
<dbReference type="Pfam" id="PF03880">
    <property type="entry name" value="DbpA"/>
    <property type="match status" value="1"/>
</dbReference>
<dbReference type="Pfam" id="PF00270">
    <property type="entry name" value="DEAD"/>
    <property type="match status" value="1"/>
</dbReference>
<evidence type="ECO:0000313" key="8">
    <source>
        <dbReference type="EMBL" id="PZE16044.1"/>
    </source>
</evidence>
<dbReference type="InterPro" id="IPR005580">
    <property type="entry name" value="DbpA/CsdA_RNA-bd_dom"/>
</dbReference>
<dbReference type="InterPro" id="IPR001650">
    <property type="entry name" value="Helicase_C-like"/>
</dbReference>
<evidence type="ECO:0000256" key="5">
    <source>
        <dbReference type="ARBA" id="ARBA00038437"/>
    </source>
</evidence>
<dbReference type="AlphaFoldDB" id="A0A2W1MXE6"/>
<dbReference type="InterPro" id="IPR050079">
    <property type="entry name" value="DEAD_box_RNA_helicase"/>
</dbReference>
<protein>
    <submittedName>
        <fullName evidence="8">ATP-dependent helicase</fullName>
    </submittedName>
</protein>
<dbReference type="OrthoDB" id="9785240at2"/>
<dbReference type="SMART" id="SM00490">
    <property type="entry name" value="HELICc"/>
    <property type="match status" value="1"/>
</dbReference>
<dbReference type="PROSITE" id="PS51192">
    <property type="entry name" value="HELICASE_ATP_BIND_1"/>
    <property type="match status" value="1"/>
</dbReference>
<comment type="similarity">
    <text evidence="5">Belongs to the DEAD box helicase family.</text>
</comment>
<dbReference type="InterPro" id="IPR044742">
    <property type="entry name" value="DEAD/DEAH_RhlB"/>
</dbReference>
<proteinExistence type="inferred from homology"/>
<keyword evidence="3 8" id="KW-0347">Helicase</keyword>
<dbReference type="InterPro" id="IPR011545">
    <property type="entry name" value="DEAD/DEAH_box_helicase_dom"/>
</dbReference>
<dbReference type="InterPro" id="IPR027417">
    <property type="entry name" value="P-loop_NTPase"/>
</dbReference>
<dbReference type="GO" id="GO:0005829">
    <property type="term" value="C:cytosol"/>
    <property type="evidence" value="ECO:0007669"/>
    <property type="project" value="TreeGrafter"/>
</dbReference>
<dbReference type="CDD" id="cd18787">
    <property type="entry name" value="SF2_C_DEAD"/>
    <property type="match status" value="1"/>
</dbReference>
<dbReference type="Pfam" id="PF00271">
    <property type="entry name" value="Helicase_C"/>
    <property type="match status" value="1"/>
</dbReference>
<accession>A0A2W1MXE6</accession>
<keyword evidence="1" id="KW-0547">Nucleotide-binding</keyword>
<evidence type="ECO:0000256" key="4">
    <source>
        <dbReference type="ARBA" id="ARBA00022840"/>
    </source>
</evidence>
<evidence type="ECO:0000259" key="6">
    <source>
        <dbReference type="PROSITE" id="PS51192"/>
    </source>
</evidence>
<dbReference type="RefSeq" id="WP_111064253.1">
    <property type="nucleotide sequence ID" value="NZ_JBHUCU010000001.1"/>
</dbReference>
<dbReference type="Gene3D" id="3.30.70.330">
    <property type="match status" value="1"/>
</dbReference>
<keyword evidence="9" id="KW-1185">Reference proteome</keyword>
<dbReference type="EMBL" id="QKSB01000012">
    <property type="protein sequence ID" value="PZE16044.1"/>
    <property type="molecule type" value="Genomic_DNA"/>
</dbReference>
<evidence type="ECO:0000259" key="7">
    <source>
        <dbReference type="PROSITE" id="PS51194"/>
    </source>
</evidence>
<evidence type="ECO:0000256" key="3">
    <source>
        <dbReference type="ARBA" id="ARBA00022806"/>
    </source>
</evidence>
<dbReference type="PANTHER" id="PTHR47959">
    <property type="entry name" value="ATP-DEPENDENT RNA HELICASE RHLE-RELATED"/>
    <property type="match status" value="1"/>
</dbReference>
<keyword evidence="2" id="KW-0378">Hydrolase</keyword>
<dbReference type="Proteomes" id="UP000249248">
    <property type="component" value="Unassembled WGS sequence"/>
</dbReference>
<dbReference type="CDD" id="cd00268">
    <property type="entry name" value="DEADc"/>
    <property type="match status" value="1"/>
</dbReference>
<dbReference type="PANTHER" id="PTHR47959:SF1">
    <property type="entry name" value="ATP-DEPENDENT RNA HELICASE DBPA"/>
    <property type="match status" value="1"/>
</dbReference>
<comment type="caution">
    <text evidence="8">The sequence shown here is derived from an EMBL/GenBank/DDBJ whole genome shotgun (WGS) entry which is preliminary data.</text>
</comment>
<dbReference type="InterPro" id="IPR012677">
    <property type="entry name" value="Nucleotide-bd_a/b_plait_sf"/>
</dbReference>
<evidence type="ECO:0000313" key="9">
    <source>
        <dbReference type="Proteomes" id="UP000249248"/>
    </source>
</evidence>
<dbReference type="Gene3D" id="3.40.50.300">
    <property type="entry name" value="P-loop containing nucleotide triphosphate hydrolases"/>
    <property type="match status" value="2"/>
</dbReference>
<reference evidence="8 9" key="1">
    <citation type="submission" date="2018-06" db="EMBL/GenBank/DDBJ databases">
        <title>The draft genome sequence of Crocinitomix sp. SM1701.</title>
        <authorList>
            <person name="Zhang X."/>
        </authorList>
    </citation>
    <scope>NUCLEOTIDE SEQUENCE [LARGE SCALE GENOMIC DNA]</scope>
    <source>
        <strain evidence="8 9">SM1701</strain>
    </source>
</reference>
<dbReference type="InterPro" id="IPR014001">
    <property type="entry name" value="Helicase_ATP-bd"/>
</dbReference>
<dbReference type="SMART" id="SM00487">
    <property type="entry name" value="DEXDc"/>
    <property type="match status" value="1"/>
</dbReference>
<organism evidence="8 9">
    <name type="scientific">Putridiphycobacter roseus</name>
    <dbReference type="NCBI Taxonomy" id="2219161"/>
    <lineage>
        <taxon>Bacteria</taxon>
        <taxon>Pseudomonadati</taxon>
        <taxon>Bacteroidota</taxon>
        <taxon>Flavobacteriia</taxon>
        <taxon>Flavobacteriales</taxon>
        <taxon>Crocinitomicaceae</taxon>
        <taxon>Putridiphycobacter</taxon>
    </lineage>
</organism>
<dbReference type="PROSITE" id="PS51194">
    <property type="entry name" value="HELICASE_CTER"/>
    <property type="match status" value="1"/>
</dbReference>
<keyword evidence="4" id="KW-0067">ATP-binding</keyword>
<gene>
    <name evidence="8" type="ORF">DNU06_14675</name>
</gene>
<evidence type="ECO:0000256" key="2">
    <source>
        <dbReference type="ARBA" id="ARBA00022801"/>
    </source>
</evidence>
<dbReference type="SUPFAM" id="SSF52540">
    <property type="entry name" value="P-loop containing nucleoside triphosphate hydrolases"/>
    <property type="match status" value="1"/>
</dbReference>
<dbReference type="GO" id="GO:0016787">
    <property type="term" value="F:hydrolase activity"/>
    <property type="evidence" value="ECO:0007669"/>
    <property type="project" value="UniProtKB-KW"/>
</dbReference>
<dbReference type="CDD" id="cd12252">
    <property type="entry name" value="RRM_DbpA"/>
    <property type="match status" value="1"/>
</dbReference>
<dbReference type="GO" id="GO:0003724">
    <property type="term" value="F:RNA helicase activity"/>
    <property type="evidence" value="ECO:0007669"/>
    <property type="project" value="TreeGrafter"/>
</dbReference>
<feature type="domain" description="Helicase ATP-binding" evidence="6">
    <location>
        <begin position="23"/>
        <end position="190"/>
    </location>
</feature>
<sequence>MNTQSILKNLNIETLNAMQLAAVEASKTSQNMLLLSPTGSGKTLAFLLSSLPGIKADEGIQLLILVPTRELVLQIESVMRAMKLNLKISTAYGGHAFKVEQNNLIDPPAILIGTPGRVDDHLKRRTFDPATITKIVFDEFDKSLEFGFTNEMEYILRKLKNLSHKFLVSATAAIQIPSFVALPNLKTIDFQSVEKPNFEFKELTVLADEKLSGLVMILSRMKKGENALVFVNHRDAADRIGVFLNEFNVAYALFHGGLKQEQREFELIKFRNGSANVLVATDIAGRGIDIPDLSTVIHYQLPTTKEVFTHRNGRTARMKGEGTVVMIRTGDENILDYTDENVKSLQLSEIKAIYPPEWTTFYIGKGKKDKINKMDIVGFMMQFDFMKKEDLGLIEVKDYFAYAAVKSQHAKKLAAQCVKAKIKNKTVKVEIVKKRY</sequence>
<feature type="domain" description="Helicase C-terminal" evidence="7">
    <location>
        <begin position="213"/>
        <end position="375"/>
    </location>
</feature>
<evidence type="ECO:0000256" key="1">
    <source>
        <dbReference type="ARBA" id="ARBA00022741"/>
    </source>
</evidence>
<dbReference type="GO" id="GO:0003676">
    <property type="term" value="F:nucleic acid binding"/>
    <property type="evidence" value="ECO:0007669"/>
    <property type="project" value="InterPro"/>
</dbReference>
<name>A0A2W1MXE6_9FLAO</name>